<organism evidence="1 2">
    <name type="scientific">Inquilinus limosus</name>
    <dbReference type="NCBI Taxonomy" id="171674"/>
    <lineage>
        <taxon>Bacteria</taxon>
        <taxon>Pseudomonadati</taxon>
        <taxon>Pseudomonadota</taxon>
        <taxon>Alphaproteobacteria</taxon>
        <taxon>Rhodospirillales</taxon>
        <taxon>Rhodospirillaceae</taxon>
        <taxon>Inquilinus</taxon>
    </lineage>
</organism>
<protein>
    <recommendedName>
        <fullName evidence="3">DUF429 domain-containing protein</fullName>
    </recommendedName>
</protein>
<dbReference type="Proteomes" id="UP000700706">
    <property type="component" value="Unassembled WGS sequence"/>
</dbReference>
<sequence>MLSSAGVALVTSDSEPIAPFDRFVAIDWSGAVGAYDGVAMAECRAGADGPALLPPPSGRRWTRTAVAEWLEAQVAGGGRILAGIDCAFSLPFAVAAGYLPPGGDARALWALVDRVADGAPDFHGAGFARHADYTADFWLRGPRPAGWVEPHRAAEMACRRDGLGAPDSPFKQFGPKTVGPGALAGMRVLHHLRRRLDGRLAVWPFEAPAAQPLVMVEIFPRLFWRRSGRTLSAKVRDRGELDAALARLGSGPAAAPDPLTDHATDALVAAAGLRALAVDPATWSPPGLDPATARTEGWIFGVRG</sequence>
<dbReference type="AlphaFoldDB" id="A0A952FK23"/>
<evidence type="ECO:0008006" key="3">
    <source>
        <dbReference type="Google" id="ProtNLM"/>
    </source>
</evidence>
<dbReference type="EMBL" id="JAEKLZ010000121">
    <property type="protein sequence ID" value="MBW8724605.1"/>
    <property type="molecule type" value="Genomic_DNA"/>
</dbReference>
<proteinExistence type="predicted"/>
<name>A0A952FK23_9PROT</name>
<evidence type="ECO:0000313" key="2">
    <source>
        <dbReference type="Proteomes" id="UP000700706"/>
    </source>
</evidence>
<comment type="caution">
    <text evidence="1">The sequence shown here is derived from an EMBL/GenBank/DDBJ whole genome shotgun (WGS) entry which is preliminary data.</text>
</comment>
<evidence type="ECO:0000313" key="1">
    <source>
        <dbReference type="EMBL" id="MBW8724605.1"/>
    </source>
</evidence>
<reference evidence="1" key="1">
    <citation type="submission" date="2020-06" db="EMBL/GenBank/DDBJ databases">
        <title>Stable isotope informed genome-resolved metagenomics uncovers potential trophic interactions in rhizosphere soil.</title>
        <authorList>
            <person name="Starr E.P."/>
            <person name="Shi S."/>
            <person name="Blazewicz S.J."/>
            <person name="Koch B.J."/>
            <person name="Probst A.J."/>
            <person name="Hungate B.A."/>
            <person name="Pett-Ridge J."/>
            <person name="Firestone M.K."/>
            <person name="Banfield J.F."/>
        </authorList>
    </citation>
    <scope>NUCLEOTIDE SEQUENCE</scope>
    <source>
        <strain evidence="1">YM_69_17</strain>
    </source>
</reference>
<accession>A0A952FK23</accession>
<gene>
    <name evidence="1" type="ORF">JF625_05545</name>
</gene>